<evidence type="ECO:0000313" key="1">
    <source>
        <dbReference type="EMBL" id="KAB1638479.1"/>
    </source>
</evidence>
<sequence>MHPAPLRLLPDAELQVMLRDGVVVRFGHDCALAYASVADRLTPAHRAASVVPLVTGSAAVGGASAVWVHTGGPAPSALTISTQRGARPPKQHLVGVRYRSTAPPDAAVRLVGGVRVVVPWLALLDLLHDPGTEQATIDVAVRRLDLDPVELLAARVTLRRPFAALARRRATLATAATGS</sequence>
<evidence type="ECO:0000313" key="2">
    <source>
        <dbReference type="Proteomes" id="UP000490386"/>
    </source>
</evidence>
<evidence type="ECO:0008006" key="3">
    <source>
        <dbReference type="Google" id="ProtNLM"/>
    </source>
</evidence>
<reference evidence="1 2" key="1">
    <citation type="submission" date="2019-09" db="EMBL/GenBank/DDBJ databases">
        <title>Phylogeny of genus Pseudoclavibacter and closely related genus.</title>
        <authorList>
            <person name="Li Y."/>
        </authorList>
    </citation>
    <scope>NUCLEOTIDE SEQUENCE [LARGE SCALE GENOMIC DNA]</scope>
    <source>
        <strain evidence="1 2">THG-MD12</strain>
    </source>
</reference>
<dbReference type="OrthoDB" id="5124981at2"/>
<gene>
    <name evidence="1" type="ORF">F8O03_08805</name>
</gene>
<organism evidence="1 2">
    <name type="scientific">Pseudoclavibacter terrae</name>
    <dbReference type="NCBI Taxonomy" id="1530195"/>
    <lineage>
        <taxon>Bacteria</taxon>
        <taxon>Bacillati</taxon>
        <taxon>Actinomycetota</taxon>
        <taxon>Actinomycetes</taxon>
        <taxon>Micrococcales</taxon>
        <taxon>Microbacteriaceae</taxon>
        <taxon>Pseudoclavibacter</taxon>
    </lineage>
</organism>
<accession>A0A7J5B3B1</accession>
<dbReference type="AlphaFoldDB" id="A0A7J5B3B1"/>
<comment type="caution">
    <text evidence="1">The sequence shown here is derived from an EMBL/GenBank/DDBJ whole genome shotgun (WGS) entry which is preliminary data.</text>
</comment>
<dbReference type="EMBL" id="WBJX01000002">
    <property type="protein sequence ID" value="KAB1638479.1"/>
    <property type="molecule type" value="Genomic_DNA"/>
</dbReference>
<dbReference type="RefSeq" id="WP_151423511.1">
    <property type="nucleotide sequence ID" value="NZ_WBJX01000002.1"/>
</dbReference>
<keyword evidence="2" id="KW-1185">Reference proteome</keyword>
<protein>
    <recommendedName>
        <fullName evidence="3">AbiEi antitoxin C-terminal domain-containing protein</fullName>
    </recommendedName>
</protein>
<name>A0A7J5B3B1_9MICO</name>
<dbReference type="Proteomes" id="UP000490386">
    <property type="component" value="Unassembled WGS sequence"/>
</dbReference>
<proteinExistence type="predicted"/>